<proteinExistence type="predicted"/>
<dbReference type="Proteomes" id="UP001375743">
    <property type="component" value="Unassembled WGS sequence"/>
</dbReference>
<protein>
    <submittedName>
        <fullName evidence="2">Uncharacterized protein</fullName>
    </submittedName>
</protein>
<evidence type="ECO:0000313" key="3">
    <source>
        <dbReference type="Proteomes" id="UP001375743"/>
    </source>
</evidence>
<accession>A0ABU8XSL1</accession>
<reference evidence="2 3" key="1">
    <citation type="submission" date="2024-01" db="EMBL/GenBank/DDBJ databases">
        <title>Multi-omics insights into the function and evolution of sodium benzoate biodegradation pathways in Benzoatithermus flavus gen. nov., sp. nov. from hot spring.</title>
        <authorList>
            <person name="Hu C.-J."/>
            <person name="Li W.-J."/>
        </authorList>
    </citation>
    <scope>NUCLEOTIDE SEQUENCE [LARGE SCALE GENOMIC DNA]</scope>
    <source>
        <strain evidence="2 3">SYSU G07066</strain>
    </source>
</reference>
<gene>
    <name evidence="2" type="ORF">U1T56_09590</name>
</gene>
<evidence type="ECO:0000313" key="2">
    <source>
        <dbReference type="EMBL" id="MEK0083403.1"/>
    </source>
</evidence>
<sequence>MSLVDKLPGMADADLNNLHANAVRLKEAGSAQQRASAAAVLPAIEAELSARKAAKQERLAQNRRARSSKKQAAAAAEAESAAG</sequence>
<feature type="compositionally biased region" description="Low complexity" evidence="1">
    <location>
        <begin position="70"/>
        <end position="83"/>
    </location>
</feature>
<organism evidence="2 3">
    <name type="scientific">Benzoatithermus flavus</name>
    <dbReference type="NCBI Taxonomy" id="3108223"/>
    <lineage>
        <taxon>Bacteria</taxon>
        <taxon>Pseudomonadati</taxon>
        <taxon>Pseudomonadota</taxon>
        <taxon>Alphaproteobacteria</taxon>
        <taxon>Geminicoccales</taxon>
        <taxon>Geminicoccaceae</taxon>
        <taxon>Benzoatithermus</taxon>
    </lineage>
</organism>
<feature type="region of interest" description="Disordered" evidence="1">
    <location>
        <begin position="55"/>
        <end position="83"/>
    </location>
</feature>
<name>A0ABU8XSL1_9PROT</name>
<dbReference type="RefSeq" id="WP_418159255.1">
    <property type="nucleotide sequence ID" value="NZ_JBBLZC010000008.1"/>
</dbReference>
<dbReference type="EMBL" id="JBBLZC010000008">
    <property type="protein sequence ID" value="MEK0083403.1"/>
    <property type="molecule type" value="Genomic_DNA"/>
</dbReference>
<keyword evidence="3" id="KW-1185">Reference proteome</keyword>
<evidence type="ECO:0000256" key="1">
    <source>
        <dbReference type="SAM" id="MobiDB-lite"/>
    </source>
</evidence>
<comment type="caution">
    <text evidence="2">The sequence shown here is derived from an EMBL/GenBank/DDBJ whole genome shotgun (WGS) entry which is preliminary data.</text>
</comment>